<dbReference type="Proteomes" id="UP000579945">
    <property type="component" value="Unassembled WGS sequence"/>
</dbReference>
<dbReference type="RefSeq" id="WP_183662656.1">
    <property type="nucleotide sequence ID" value="NZ_JACIBV010000003.1"/>
</dbReference>
<protein>
    <submittedName>
        <fullName evidence="2">Uncharacterized protein</fullName>
    </submittedName>
</protein>
<organism evidence="2 3">
    <name type="scientific">Nonomuraea dietziae</name>
    <dbReference type="NCBI Taxonomy" id="65515"/>
    <lineage>
        <taxon>Bacteria</taxon>
        <taxon>Bacillati</taxon>
        <taxon>Actinomycetota</taxon>
        <taxon>Actinomycetes</taxon>
        <taxon>Streptosporangiales</taxon>
        <taxon>Streptosporangiaceae</taxon>
        <taxon>Nonomuraea</taxon>
    </lineage>
</organism>
<reference evidence="2 3" key="1">
    <citation type="submission" date="2020-08" db="EMBL/GenBank/DDBJ databases">
        <title>Sequencing the genomes of 1000 actinobacteria strains.</title>
        <authorList>
            <person name="Klenk H.-P."/>
        </authorList>
    </citation>
    <scope>NUCLEOTIDE SEQUENCE [LARGE SCALE GENOMIC DNA]</scope>
    <source>
        <strain evidence="2 3">DSM 44320</strain>
    </source>
</reference>
<proteinExistence type="predicted"/>
<accession>A0A7W5VM17</accession>
<keyword evidence="3" id="KW-1185">Reference proteome</keyword>
<dbReference type="AlphaFoldDB" id="A0A7W5VM17"/>
<feature type="region of interest" description="Disordered" evidence="1">
    <location>
        <begin position="203"/>
        <end position="225"/>
    </location>
</feature>
<name>A0A7W5VM17_9ACTN</name>
<evidence type="ECO:0000256" key="1">
    <source>
        <dbReference type="SAM" id="MobiDB-lite"/>
    </source>
</evidence>
<comment type="caution">
    <text evidence="2">The sequence shown here is derived from an EMBL/GenBank/DDBJ whole genome shotgun (WGS) entry which is preliminary data.</text>
</comment>
<gene>
    <name evidence="2" type="ORF">FHR33_009838</name>
</gene>
<dbReference type="EMBL" id="JACIBV010000003">
    <property type="protein sequence ID" value="MBB3733885.1"/>
    <property type="molecule type" value="Genomic_DNA"/>
</dbReference>
<evidence type="ECO:0000313" key="3">
    <source>
        <dbReference type="Proteomes" id="UP000579945"/>
    </source>
</evidence>
<feature type="compositionally biased region" description="Basic residues" evidence="1">
    <location>
        <begin position="209"/>
        <end position="220"/>
    </location>
</feature>
<evidence type="ECO:0000313" key="2">
    <source>
        <dbReference type="EMBL" id="MBB3733885.1"/>
    </source>
</evidence>
<dbReference type="GeneID" id="95395800"/>
<sequence>MILDDSSGLSPRAQQFLRQHCTVSGPSTSAEYLREHCAEAPEPLLERMIAFIARWDGLDLPALPSDFYDGGVSGFSIDARVQHLDGAGWLFDPCSARVSVAYGYGIDEQDRFGLVYDDWVPTHPSVEAWFESYALIHATQQMRRVATFTGRRVLEAVEATAEVVSNLVPIPEASGITDSWWQGDDGVLLGIFRGEAEMYQHEKPTQFRSKAKQRGGKKPARPPVDKNLGFAVVYVSAGSPSPWAEAG</sequence>